<feature type="transmembrane region" description="Helical" evidence="6">
    <location>
        <begin position="129"/>
        <end position="147"/>
    </location>
</feature>
<evidence type="ECO:0000256" key="2">
    <source>
        <dbReference type="ARBA" id="ARBA00022692"/>
    </source>
</evidence>
<feature type="transmembrane region" description="Helical" evidence="6">
    <location>
        <begin position="192"/>
        <end position="216"/>
    </location>
</feature>
<organism evidence="7 8">
    <name type="scientific">Chaetoceros tenuissimus</name>
    <dbReference type="NCBI Taxonomy" id="426638"/>
    <lineage>
        <taxon>Eukaryota</taxon>
        <taxon>Sar</taxon>
        <taxon>Stramenopiles</taxon>
        <taxon>Ochrophyta</taxon>
        <taxon>Bacillariophyta</taxon>
        <taxon>Coscinodiscophyceae</taxon>
        <taxon>Chaetocerotophycidae</taxon>
        <taxon>Chaetocerotales</taxon>
        <taxon>Chaetocerotaceae</taxon>
        <taxon>Chaetoceros</taxon>
    </lineage>
</organism>
<keyword evidence="3 6" id="KW-1133">Transmembrane helix</keyword>
<evidence type="ECO:0000313" key="8">
    <source>
        <dbReference type="Proteomes" id="UP001054902"/>
    </source>
</evidence>
<feature type="compositionally biased region" description="Polar residues" evidence="5">
    <location>
        <begin position="252"/>
        <end position="265"/>
    </location>
</feature>
<name>A0AAD3GZ68_9STRA</name>
<comment type="subcellular location">
    <subcellularLocation>
        <location evidence="1">Membrane</location>
        <topology evidence="1">Multi-pass membrane protein</topology>
    </subcellularLocation>
</comment>
<evidence type="ECO:0000256" key="1">
    <source>
        <dbReference type="ARBA" id="ARBA00004141"/>
    </source>
</evidence>
<feature type="compositionally biased region" description="Polar residues" evidence="5">
    <location>
        <begin position="226"/>
        <end position="244"/>
    </location>
</feature>
<evidence type="ECO:0000256" key="4">
    <source>
        <dbReference type="ARBA" id="ARBA00023136"/>
    </source>
</evidence>
<dbReference type="GO" id="GO:0004930">
    <property type="term" value="F:G protein-coupled receptor activity"/>
    <property type="evidence" value="ECO:0007669"/>
    <property type="project" value="TreeGrafter"/>
</dbReference>
<comment type="caution">
    <text evidence="7">The sequence shown here is derived from an EMBL/GenBank/DDBJ whole genome shotgun (WGS) entry which is preliminary data.</text>
</comment>
<dbReference type="GO" id="GO:0005886">
    <property type="term" value="C:plasma membrane"/>
    <property type="evidence" value="ECO:0007669"/>
    <property type="project" value="TreeGrafter"/>
</dbReference>
<evidence type="ECO:0000256" key="3">
    <source>
        <dbReference type="ARBA" id="ARBA00022989"/>
    </source>
</evidence>
<accession>A0AAD3GZ68</accession>
<sequence length="332" mass="36636">MTAKQVIAASIVKCILSALSLTASSTIVHMIRMSPRGLKSSYSRIIFGISVGDIIKSCGIIVGTFAVPRGTPESPMAFGTITTCSYAGFLLVSGVLTTVLYLVFLIYYFWRRVKHRISPQKFAKKEEKYLHALVWIIASVLPTVLVIQKAINPVKYGSACIISSSPFGCGREEEELYVECTRGKSAPELAQALGAMLGLSLLCLLLLLGSITFHVYSIEKTLTPVTTSPSANNNEAQEYSPSNNEVEDLREQGSNAPPNENTNDANQRKKKSLTRSSLYQSILYIMAFVITFAAPFSFLANSKILDKNFEVVMWLASDIWDLFDTYLHETKN</sequence>
<feature type="transmembrane region" description="Helical" evidence="6">
    <location>
        <begin position="45"/>
        <end position="66"/>
    </location>
</feature>
<dbReference type="PANTHER" id="PTHR23112:SF0">
    <property type="entry name" value="TRANSMEMBRANE PROTEIN 116"/>
    <property type="match status" value="1"/>
</dbReference>
<feature type="transmembrane region" description="Helical" evidence="6">
    <location>
        <begin position="278"/>
        <end position="300"/>
    </location>
</feature>
<dbReference type="Gene3D" id="1.20.1070.10">
    <property type="entry name" value="Rhodopsin 7-helix transmembrane proteins"/>
    <property type="match status" value="1"/>
</dbReference>
<evidence type="ECO:0000256" key="6">
    <source>
        <dbReference type="SAM" id="Phobius"/>
    </source>
</evidence>
<proteinExistence type="predicted"/>
<keyword evidence="2 6" id="KW-0812">Transmembrane</keyword>
<dbReference type="PANTHER" id="PTHR23112">
    <property type="entry name" value="G PROTEIN-COUPLED RECEPTOR 157-RELATED"/>
    <property type="match status" value="1"/>
</dbReference>
<feature type="transmembrane region" description="Helical" evidence="6">
    <location>
        <begin position="6"/>
        <end position="24"/>
    </location>
</feature>
<feature type="transmembrane region" description="Helical" evidence="6">
    <location>
        <begin position="86"/>
        <end position="109"/>
    </location>
</feature>
<dbReference type="AlphaFoldDB" id="A0AAD3GZ68"/>
<keyword evidence="4 6" id="KW-0472">Membrane</keyword>
<protein>
    <recommendedName>
        <fullName evidence="9">G-protein coupled receptors family 1 profile domain-containing protein</fullName>
    </recommendedName>
</protein>
<dbReference type="GO" id="GO:0007189">
    <property type="term" value="P:adenylate cyclase-activating G protein-coupled receptor signaling pathway"/>
    <property type="evidence" value="ECO:0007669"/>
    <property type="project" value="TreeGrafter"/>
</dbReference>
<gene>
    <name evidence="7" type="ORF">CTEN210_00697</name>
</gene>
<dbReference type="Proteomes" id="UP001054902">
    <property type="component" value="Unassembled WGS sequence"/>
</dbReference>
<dbReference type="SUPFAM" id="SSF81321">
    <property type="entry name" value="Family A G protein-coupled receptor-like"/>
    <property type="match status" value="1"/>
</dbReference>
<feature type="region of interest" description="Disordered" evidence="5">
    <location>
        <begin position="226"/>
        <end position="270"/>
    </location>
</feature>
<evidence type="ECO:0000256" key="5">
    <source>
        <dbReference type="SAM" id="MobiDB-lite"/>
    </source>
</evidence>
<keyword evidence="8" id="KW-1185">Reference proteome</keyword>
<evidence type="ECO:0000313" key="7">
    <source>
        <dbReference type="EMBL" id="GFH44223.1"/>
    </source>
</evidence>
<evidence type="ECO:0008006" key="9">
    <source>
        <dbReference type="Google" id="ProtNLM"/>
    </source>
</evidence>
<reference evidence="7 8" key="1">
    <citation type="journal article" date="2021" name="Sci. Rep.">
        <title>The genome of the diatom Chaetoceros tenuissimus carries an ancient integrated fragment of an extant virus.</title>
        <authorList>
            <person name="Hongo Y."/>
            <person name="Kimura K."/>
            <person name="Takaki Y."/>
            <person name="Yoshida Y."/>
            <person name="Baba S."/>
            <person name="Kobayashi G."/>
            <person name="Nagasaki K."/>
            <person name="Hano T."/>
            <person name="Tomaru Y."/>
        </authorList>
    </citation>
    <scope>NUCLEOTIDE SEQUENCE [LARGE SCALE GENOMIC DNA]</scope>
    <source>
        <strain evidence="7 8">NIES-3715</strain>
    </source>
</reference>
<dbReference type="EMBL" id="BLLK01000019">
    <property type="protein sequence ID" value="GFH44223.1"/>
    <property type="molecule type" value="Genomic_DNA"/>
</dbReference>